<feature type="region of interest" description="Disordered" evidence="8">
    <location>
        <begin position="1"/>
        <end position="31"/>
    </location>
</feature>
<dbReference type="InterPro" id="IPR000515">
    <property type="entry name" value="MetI-like"/>
</dbReference>
<feature type="transmembrane region" description="Helical" evidence="7">
    <location>
        <begin position="135"/>
        <end position="155"/>
    </location>
</feature>
<dbReference type="PANTHER" id="PTHR30193:SF37">
    <property type="entry name" value="INNER MEMBRANE ABC TRANSPORTER PERMEASE PROTEIN YCJO"/>
    <property type="match status" value="1"/>
</dbReference>
<dbReference type="CDD" id="cd06261">
    <property type="entry name" value="TM_PBP2"/>
    <property type="match status" value="1"/>
</dbReference>
<keyword evidence="5 7" id="KW-1133">Transmembrane helix</keyword>
<keyword evidence="4 7" id="KW-0812">Transmembrane</keyword>
<evidence type="ECO:0000259" key="9">
    <source>
        <dbReference type="PROSITE" id="PS50928"/>
    </source>
</evidence>
<dbReference type="Proteomes" id="UP001144396">
    <property type="component" value="Unassembled WGS sequence"/>
</dbReference>
<organism evidence="10 11">
    <name type="scientific">Agromyces rhizosphaerae</name>
    <dbReference type="NCBI Taxonomy" id="88374"/>
    <lineage>
        <taxon>Bacteria</taxon>
        <taxon>Bacillati</taxon>
        <taxon>Actinomycetota</taxon>
        <taxon>Actinomycetes</taxon>
        <taxon>Micrococcales</taxon>
        <taxon>Microbacteriaceae</taxon>
        <taxon>Agromyces</taxon>
    </lineage>
</organism>
<feature type="transmembrane region" description="Helical" evidence="7">
    <location>
        <begin position="181"/>
        <end position="207"/>
    </location>
</feature>
<name>A0A9W6FQU2_9MICO</name>
<dbReference type="SUPFAM" id="SSF161098">
    <property type="entry name" value="MetI-like"/>
    <property type="match status" value="1"/>
</dbReference>
<feature type="transmembrane region" description="Helical" evidence="7">
    <location>
        <begin position="288"/>
        <end position="310"/>
    </location>
</feature>
<accession>A0A9W6FQU2</accession>
<evidence type="ECO:0000313" key="10">
    <source>
        <dbReference type="EMBL" id="GLI26433.1"/>
    </source>
</evidence>
<keyword evidence="11" id="KW-1185">Reference proteome</keyword>
<dbReference type="Pfam" id="PF00528">
    <property type="entry name" value="BPD_transp_1"/>
    <property type="match status" value="1"/>
</dbReference>
<keyword evidence="6 7" id="KW-0472">Membrane</keyword>
<dbReference type="AlphaFoldDB" id="A0A9W6FQU2"/>
<sequence length="322" mass="35233">MALRTTEVVPAGEHPRARPPARQAARRPARGRDQGRNLFGYALLAPQMVGFLAIGVVALVWVVWLSLNHVNVLAGTQEFVGLANYTRILSDPNMATVLPNTFFFVCVLSIAGTIVALLLALMLNQALRGINIYRSIIFIPALVTMVAWSLVWSFIVQPEGLLDAVLAFLGLDPLPWLRGGWLTLSVFAFIQLTKNVGINVMIFLGALQAVPQELIEAARIDGAGRMRVVRSVVVPQISPAILMVFMLMIVGSFKVFEVVLILTEGGPGVQSSVLSFEIYKQAFKLNDVGYASALSVLLFALILLLTTAIWQVRKRVVFHEAD</sequence>
<dbReference type="PROSITE" id="PS50928">
    <property type="entry name" value="ABC_TM1"/>
    <property type="match status" value="1"/>
</dbReference>
<evidence type="ECO:0000256" key="2">
    <source>
        <dbReference type="ARBA" id="ARBA00022448"/>
    </source>
</evidence>
<dbReference type="GO" id="GO:0055085">
    <property type="term" value="P:transmembrane transport"/>
    <property type="evidence" value="ECO:0007669"/>
    <property type="project" value="InterPro"/>
</dbReference>
<evidence type="ECO:0000256" key="5">
    <source>
        <dbReference type="ARBA" id="ARBA00022989"/>
    </source>
</evidence>
<feature type="domain" description="ABC transmembrane type-1" evidence="9">
    <location>
        <begin position="98"/>
        <end position="309"/>
    </location>
</feature>
<dbReference type="PANTHER" id="PTHR30193">
    <property type="entry name" value="ABC TRANSPORTER PERMEASE PROTEIN"/>
    <property type="match status" value="1"/>
</dbReference>
<reference evidence="10" key="1">
    <citation type="submission" date="2022-12" db="EMBL/GenBank/DDBJ databases">
        <title>Reference genome sequencing for broad-spectrum identification of bacterial and archaeal isolates by mass spectrometry.</title>
        <authorList>
            <person name="Sekiguchi Y."/>
            <person name="Tourlousse D.M."/>
        </authorList>
    </citation>
    <scope>NUCLEOTIDE SEQUENCE</scope>
    <source>
        <strain evidence="10">14</strain>
    </source>
</reference>
<gene>
    <name evidence="10" type="ORF">ARHIZOSPH14_06750</name>
</gene>
<feature type="transmembrane region" description="Helical" evidence="7">
    <location>
        <begin position="102"/>
        <end position="123"/>
    </location>
</feature>
<comment type="caution">
    <text evidence="10">The sequence shown here is derived from an EMBL/GenBank/DDBJ whole genome shotgun (WGS) entry which is preliminary data.</text>
</comment>
<protein>
    <submittedName>
        <fullName evidence="10">Sugar ABC transporter permease</fullName>
    </submittedName>
</protein>
<dbReference type="Gene3D" id="1.10.3720.10">
    <property type="entry name" value="MetI-like"/>
    <property type="match status" value="1"/>
</dbReference>
<evidence type="ECO:0000256" key="1">
    <source>
        <dbReference type="ARBA" id="ARBA00004651"/>
    </source>
</evidence>
<evidence type="ECO:0000256" key="4">
    <source>
        <dbReference type="ARBA" id="ARBA00022692"/>
    </source>
</evidence>
<comment type="subcellular location">
    <subcellularLocation>
        <location evidence="1 7">Cell membrane</location>
        <topology evidence="1 7">Multi-pass membrane protein</topology>
    </subcellularLocation>
</comment>
<proteinExistence type="inferred from homology"/>
<evidence type="ECO:0000256" key="6">
    <source>
        <dbReference type="ARBA" id="ARBA00023136"/>
    </source>
</evidence>
<dbReference type="InterPro" id="IPR035906">
    <property type="entry name" value="MetI-like_sf"/>
</dbReference>
<feature type="transmembrane region" description="Helical" evidence="7">
    <location>
        <begin position="228"/>
        <end position="250"/>
    </location>
</feature>
<feature type="transmembrane region" description="Helical" evidence="7">
    <location>
        <begin position="38"/>
        <end position="64"/>
    </location>
</feature>
<dbReference type="GO" id="GO:0005886">
    <property type="term" value="C:plasma membrane"/>
    <property type="evidence" value="ECO:0007669"/>
    <property type="project" value="UniProtKB-SubCell"/>
</dbReference>
<dbReference type="RefSeq" id="WP_281882433.1">
    <property type="nucleotide sequence ID" value="NZ_BSDP01000001.1"/>
</dbReference>
<comment type="similarity">
    <text evidence="7">Belongs to the binding-protein-dependent transport system permease family.</text>
</comment>
<dbReference type="EMBL" id="BSDP01000001">
    <property type="protein sequence ID" value="GLI26433.1"/>
    <property type="molecule type" value="Genomic_DNA"/>
</dbReference>
<evidence type="ECO:0000313" key="11">
    <source>
        <dbReference type="Proteomes" id="UP001144396"/>
    </source>
</evidence>
<dbReference type="InterPro" id="IPR051393">
    <property type="entry name" value="ABC_transporter_permease"/>
</dbReference>
<keyword evidence="2 7" id="KW-0813">Transport</keyword>
<evidence type="ECO:0000256" key="3">
    <source>
        <dbReference type="ARBA" id="ARBA00022475"/>
    </source>
</evidence>
<keyword evidence="3" id="KW-1003">Cell membrane</keyword>
<evidence type="ECO:0000256" key="7">
    <source>
        <dbReference type="RuleBase" id="RU363032"/>
    </source>
</evidence>
<evidence type="ECO:0000256" key="8">
    <source>
        <dbReference type="SAM" id="MobiDB-lite"/>
    </source>
</evidence>